<evidence type="ECO:0000313" key="3">
    <source>
        <dbReference type="EMBL" id="MBR7835245.1"/>
    </source>
</evidence>
<dbReference type="Proteomes" id="UP000675781">
    <property type="component" value="Unassembled WGS sequence"/>
</dbReference>
<sequence>MRLTRLVPTRLLGSSGFAAIGRRVFPRADLLLQRLSRGRVSLTAAAGMPLLLLETVGRRTGEARITPLTYATQGSDFLVAGSNWGQERQPGWALNLLAKPEAVVDLHGSRIPVTSRQLHDAERAAAWSLLLEIWPAYDQYVRRVHETSDREIMVFRLERE</sequence>
<evidence type="ECO:0000313" key="4">
    <source>
        <dbReference type="Proteomes" id="UP000675781"/>
    </source>
</evidence>
<comment type="similarity">
    <text evidence="1">Belongs to the F420H(2)-dependent quinone reductase family.</text>
</comment>
<evidence type="ECO:0000256" key="1">
    <source>
        <dbReference type="ARBA" id="ARBA00008710"/>
    </source>
</evidence>
<name>A0A941INC2_9ACTN</name>
<dbReference type="EMBL" id="JAGSOG010000088">
    <property type="protein sequence ID" value="MBR7835245.1"/>
    <property type="molecule type" value="Genomic_DNA"/>
</dbReference>
<protein>
    <submittedName>
        <fullName evidence="3">Nitroreductase family deazaflavin-dependent oxidoreductase</fullName>
    </submittedName>
</protein>
<keyword evidence="4" id="KW-1185">Reference proteome</keyword>
<comment type="catalytic activity">
    <reaction evidence="2">
        <text>oxidized coenzyme F420-(gamma-L-Glu)(n) + a quinol + H(+) = reduced coenzyme F420-(gamma-L-Glu)(n) + a quinone</text>
        <dbReference type="Rhea" id="RHEA:39663"/>
        <dbReference type="Rhea" id="RHEA-COMP:12939"/>
        <dbReference type="Rhea" id="RHEA-COMP:14378"/>
        <dbReference type="ChEBI" id="CHEBI:15378"/>
        <dbReference type="ChEBI" id="CHEBI:24646"/>
        <dbReference type="ChEBI" id="CHEBI:132124"/>
        <dbReference type="ChEBI" id="CHEBI:133980"/>
        <dbReference type="ChEBI" id="CHEBI:139511"/>
    </reaction>
</comment>
<accession>A0A941INC2</accession>
<dbReference type="GO" id="GO:0070967">
    <property type="term" value="F:coenzyme F420 binding"/>
    <property type="evidence" value="ECO:0007669"/>
    <property type="project" value="TreeGrafter"/>
</dbReference>
<reference evidence="3" key="1">
    <citation type="submission" date="2021-04" db="EMBL/GenBank/DDBJ databases">
        <title>Genome based classification of Actinospica acidithermotolerans sp. nov., an actinobacterium isolated from an Indonesian hot spring.</title>
        <authorList>
            <person name="Kusuma A.B."/>
            <person name="Putra K.E."/>
            <person name="Nafisah S."/>
            <person name="Loh J."/>
            <person name="Nouioui I."/>
            <person name="Goodfellow M."/>
        </authorList>
    </citation>
    <scope>NUCLEOTIDE SEQUENCE</scope>
    <source>
        <strain evidence="3">CSCA 57</strain>
    </source>
</reference>
<dbReference type="InterPro" id="IPR012349">
    <property type="entry name" value="Split_barrel_FMN-bd"/>
</dbReference>
<dbReference type="PANTHER" id="PTHR39428">
    <property type="entry name" value="F420H(2)-DEPENDENT QUINONE REDUCTASE RV1261C"/>
    <property type="match status" value="1"/>
</dbReference>
<proteinExistence type="inferred from homology"/>
<gene>
    <name evidence="3" type="ORF">KDL01_18370</name>
</gene>
<comment type="caution">
    <text evidence="3">The sequence shown here is derived from an EMBL/GenBank/DDBJ whole genome shotgun (WGS) entry which is preliminary data.</text>
</comment>
<dbReference type="NCBIfam" id="TIGR00026">
    <property type="entry name" value="hi_GC_TIGR00026"/>
    <property type="match status" value="1"/>
</dbReference>
<dbReference type="GO" id="GO:0005886">
    <property type="term" value="C:plasma membrane"/>
    <property type="evidence" value="ECO:0007669"/>
    <property type="project" value="TreeGrafter"/>
</dbReference>
<dbReference type="Pfam" id="PF04075">
    <property type="entry name" value="F420H2_quin_red"/>
    <property type="match status" value="1"/>
</dbReference>
<evidence type="ECO:0000256" key="2">
    <source>
        <dbReference type="ARBA" id="ARBA00049106"/>
    </source>
</evidence>
<dbReference type="GO" id="GO:0016491">
    <property type="term" value="F:oxidoreductase activity"/>
    <property type="evidence" value="ECO:0007669"/>
    <property type="project" value="InterPro"/>
</dbReference>
<dbReference type="InterPro" id="IPR004378">
    <property type="entry name" value="F420H2_quin_Rdtase"/>
</dbReference>
<dbReference type="AlphaFoldDB" id="A0A941INC2"/>
<organism evidence="3 4">
    <name type="scientific">Actinospica durhamensis</name>
    <dbReference type="NCBI Taxonomy" id="1508375"/>
    <lineage>
        <taxon>Bacteria</taxon>
        <taxon>Bacillati</taxon>
        <taxon>Actinomycetota</taxon>
        <taxon>Actinomycetes</taxon>
        <taxon>Catenulisporales</taxon>
        <taxon>Actinospicaceae</taxon>
        <taxon>Actinospica</taxon>
    </lineage>
</organism>
<dbReference type="RefSeq" id="WP_212529739.1">
    <property type="nucleotide sequence ID" value="NZ_JAGSOG010000088.1"/>
</dbReference>
<dbReference type="PANTHER" id="PTHR39428:SF1">
    <property type="entry name" value="F420H(2)-DEPENDENT QUINONE REDUCTASE RV1261C"/>
    <property type="match status" value="1"/>
</dbReference>
<dbReference type="Gene3D" id="2.30.110.10">
    <property type="entry name" value="Electron Transport, Fmn-binding Protein, Chain A"/>
    <property type="match status" value="1"/>
</dbReference>